<sequence length="210" mass="24210">MRNKFHVFLLLCVIGVFIWSVIKPHGYWLWFAEALPAIIIVIIVLATYNKFRLTTLSYVILALLCIIMLIGAHYTYSKVPLFTWIQDMFDLKRNHYDRFGHFMKGFFVIVIREIVVRKTALSIGIWLNGISTSIILALAALYEVIEWIGYTLTNGKADTDGFLGAQGDIWDAQWDMTLAFIGSIVALLLLSRLHNRLLKRIKGRYVPKRD</sequence>
<protein>
    <submittedName>
        <fullName evidence="2">Membrane protein</fullName>
    </submittedName>
</protein>
<name>A0A917AI76_9BACI</name>
<dbReference type="Proteomes" id="UP000605259">
    <property type="component" value="Unassembled WGS sequence"/>
</dbReference>
<reference evidence="2" key="2">
    <citation type="submission" date="2020-09" db="EMBL/GenBank/DDBJ databases">
        <authorList>
            <person name="Sun Q."/>
            <person name="Zhou Y."/>
        </authorList>
    </citation>
    <scope>NUCLEOTIDE SEQUENCE</scope>
    <source>
        <strain evidence="2">CGMCC 1.12698</strain>
    </source>
</reference>
<feature type="transmembrane region" description="Helical" evidence="1">
    <location>
        <begin position="96"/>
        <end position="116"/>
    </location>
</feature>
<gene>
    <name evidence="2" type="ORF">GCM10007140_02440</name>
</gene>
<organism evidence="2 3">
    <name type="scientific">Priestia taiwanensis</name>
    <dbReference type="NCBI Taxonomy" id="1347902"/>
    <lineage>
        <taxon>Bacteria</taxon>
        <taxon>Bacillati</taxon>
        <taxon>Bacillota</taxon>
        <taxon>Bacilli</taxon>
        <taxon>Bacillales</taxon>
        <taxon>Bacillaceae</taxon>
        <taxon>Priestia</taxon>
    </lineage>
</organism>
<keyword evidence="1" id="KW-0472">Membrane</keyword>
<evidence type="ECO:0000256" key="1">
    <source>
        <dbReference type="SAM" id="Phobius"/>
    </source>
</evidence>
<dbReference type="EMBL" id="BMFK01000001">
    <property type="protein sequence ID" value="GGE55574.1"/>
    <property type="molecule type" value="Genomic_DNA"/>
</dbReference>
<comment type="caution">
    <text evidence="2">The sequence shown here is derived from an EMBL/GenBank/DDBJ whole genome shotgun (WGS) entry which is preliminary data.</text>
</comment>
<dbReference type="InterPro" id="IPR058534">
    <property type="entry name" value="YjdF"/>
</dbReference>
<evidence type="ECO:0000313" key="2">
    <source>
        <dbReference type="EMBL" id="GGE55574.1"/>
    </source>
</evidence>
<feature type="transmembrane region" description="Helical" evidence="1">
    <location>
        <begin position="176"/>
        <end position="194"/>
    </location>
</feature>
<feature type="transmembrane region" description="Helical" evidence="1">
    <location>
        <begin position="55"/>
        <end position="76"/>
    </location>
</feature>
<reference evidence="2" key="1">
    <citation type="journal article" date="2014" name="Int. J. Syst. Evol. Microbiol.">
        <title>Complete genome sequence of Corynebacterium casei LMG S-19264T (=DSM 44701T), isolated from a smear-ripened cheese.</title>
        <authorList>
            <consortium name="US DOE Joint Genome Institute (JGI-PGF)"/>
            <person name="Walter F."/>
            <person name="Albersmeier A."/>
            <person name="Kalinowski J."/>
            <person name="Ruckert C."/>
        </authorList>
    </citation>
    <scope>NUCLEOTIDE SEQUENCE</scope>
    <source>
        <strain evidence="2">CGMCC 1.12698</strain>
    </source>
</reference>
<dbReference type="Pfam" id="PF09997">
    <property type="entry name" value="DUF2238"/>
    <property type="match status" value="1"/>
</dbReference>
<accession>A0A917AI76</accession>
<keyword evidence="3" id="KW-1185">Reference proteome</keyword>
<proteinExistence type="predicted"/>
<feature type="transmembrane region" description="Helical" evidence="1">
    <location>
        <begin position="123"/>
        <end position="142"/>
    </location>
</feature>
<dbReference type="PIRSF" id="PIRSF020606">
    <property type="entry name" value="UCP020606"/>
    <property type="match status" value="1"/>
</dbReference>
<dbReference type="RefSeq" id="WP_188386638.1">
    <property type="nucleotide sequence ID" value="NZ_BMFK01000001.1"/>
</dbReference>
<feature type="transmembrane region" description="Helical" evidence="1">
    <location>
        <begin position="5"/>
        <end position="22"/>
    </location>
</feature>
<dbReference type="InterPro" id="IPR014509">
    <property type="entry name" value="YjdF-like"/>
</dbReference>
<dbReference type="AlphaFoldDB" id="A0A917AI76"/>
<keyword evidence="1" id="KW-0812">Transmembrane</keyword>
<evidence type="ECO:0000313" key="3">
    <source>
        <dbReference type="Proteomes" id="UP000605259"/>
    </source>
</evidence>
<feature type="transmembrane region" description="Helical" evidence="1">
    <location>
        <begin position="28"/>
        <end position="48"/>
    </location>
</feature>
<keyword evidence="1" id="KW-1133">Transmembrane helix</keyword>